<dbReference type="SUPFAM" id="SSF52317">
    <property type="entry name" value="Class I glutamine amidotransferase-like"/>
    <property type="match status" value="1"/>
</dbReference>
<dbReference type="EMBL" id="AQQW01000009">
    <property type="protein sequence ID" value="ETW11999.1"/>
    <property type="molecule type" value="Genomic_DNA"/>
</dbReference>
<dbReference type="GO" id="GO:0005829">
    <property type="term" value="C:cytosol"/>
    <property type="evidence" value="ECO:0007669"/>
    <property type="project" value="TreeGrafter"/>
</dbReference>
<name>W4HH23_9RHOB</name>
<evidence type="ECO:0000313" key="2">
    <source>
        <dbReference type="EMBL" id="ETW11999.1"/>
    </source>
</evidence>
<dbReference type="RefSeq" id="WP_043845581.1">
    <property type="nucleotide sequence ID" value="NZ_AQQW01000009.1"/>
</dbReference>
<dbReference type="InterPro" id="IPR017926">
    <property type="entry name" value="GATASE"/>
</dbReference>
<dbReference type="InterPro" id="IPR044992">
    <property type="entry name" value="ChyE-like"/>
</dbReference>
<proteinExistence type="predicted"/>
<keyword evidence="2" id="KW-0315">Glutamine amidotransferase</keyword>
<evidence type="ECO:0000259" key="1">
    <source>
        <dbReference type="Pfam" id="PF00117"/>
    </source>
</evidence>
<keyword evidence="3" id="KW-1185">Reference proteome</keyword>
<dbReference type="STRING" id="1379903.ATO8_15072"/>
<dbReference type="Pfam" id="PF00117">
    <property type="entry name" value="GATase"/>
    <property type="match status" value="1"/>
</dbReference>
<protein>
    <submittedName>
        <fullName evidence="2">Glutamine amidotransferase</fullName>
    </submittedName>
</protein>
<dbReference type="PATRIC" id="fig|1317118.6.peg.3103"/>
<reference evidence="2 3" key="1">
    <citation type="journal article" date="2014" name="Antonie Van Leeuwenhoek">
        <title>Roseivivax atlanticus sp. nov., isolated from surface seawater of the Atlantic Ocean.</title>
        <authorList>
            <person name="Li G."/>
            <person name="Lai Q."/>
            <person name="Liu X."/>
            <person name="Sun F."/>
            <person name="Shao Z."/>
        </authorList>
    </citation>
    <scope>NUCLEOTIDE SEQUENCE [LARGE SCALE GENOMIC DNA]</scope>
    <source>
        <strain evidence="2 3">22II-s10s</strain>
    </source>
</reference>
<sequence length="227" mass="24563">MKIGILQTGLVPDGLAAEHGQYPGMFERLLADQGFTFQSWSVVEGEFPNGPDDADAWLITGSRHGAYEEHDWIPPLEDLIRAIHASGKRMVGICFGHQIIAQALGGTVAKYEGGWAVGAHTYDFADGPRTINAWHQDQVIDKPEEARVVATNPFCANAALLYGDSIYTVQAHPEFDDAFTEGLIDQRGRGVVPDALLEGARAKIGTPLATGEMSDQIAEFLKTGKLT</sequence>
<feature type="domain" description="Glutamine amidotransferase" evidence="1">
    <location>
        <begin position="76"/>
        <end position="175"/>
    </location>
</feature>
<dbReference type="Gene3D" id="3.40.50.880">
    <property type="match status" value="1"/>
</dbReference>
<gene>
    <name evidence="2" type="ORF">ATO8_15072</name>
</gene>
<comment type="caution">
    <text evidence="2">The sequence shown here is derived from an EMBL/GenBank/DDBJ whole genome shotgun (WGS) entry which is preliminary data.</text>
</comment>
<dbReference type="eggNOG" id="COG0518">
    <property type="taxonomic scope" value="Bacteria"/>
</dbReference>
<dbReference type="PROSITE" id="PS51273">
    <property type="entry name" value="GATASE_TYPE_1"/>
    <property type="match status" value="1"/>
</dbReference>
<accession>W4HH23</accession>
<dbReference type="PANTHER" id="PTHR42695:SF5">
    <property type="entry name" value="GLUTAMINE AMIDOTRANSFERASE YLR126C-RELATED"/>
    <property type="match status" value="1"/>
</dbReference>
<dbReference type="AlphaFoldDB" id="W4HH23"/>
<keyword evidence="2" id="KW-0808">Transferase</keyword>
<organism evidence="2 3">
    <name type="scientific">Roseivivax marinus</name>
    <dbReference type="NCBI Taxonomy" id="1379903"/>
    <lineage>
        <taxon>Bacteria</taxon>
        <taxon>Pseudomonadati</taxon>
        <taxon>Pseudomonadota</taxon>
        <taxon>Alphaproteobacteria</taxon>
        <taxon>Rhodobacterales</taxon>
        <taxon>Roseobacteraceae</taxon>
        <taxon>Roseivivax</taxon>
    </lineage>
</organism>
<dbReference type="InterPro" id="IPR029062">
    <property type="entry name" value="Class_I_gatase-like"/>
</dbReference>
<dbReference type="Proteomes" id="UP000019063">
    <property type="component" value="Unassembled WGS sequence"/>
</dbReference>
<dbReference type="GO" id="GO:0016740">
    <property type="term" value="F:transferase activity"/>
    <property type="evidence" value="ECO:0007669"/>
    <property type="project" value="UniProtKB-KW"/>
</dbReference>
<dbReference type="CDD" id="cd01741">
    <property type="entry name" value="GATase1_1"/>
    <property type="match status" value="1"/>
</dbReference>
<evidence type="ECO:0000313" key="3">
    <source>
        <dbReference type="Proteomes" id="UP000019063"/>
    </source>
</evidence>
<dbReference type="PANTHER" id="PTHR42695">
    <property type="entry name" value="GLUTAMINE AMIDOTRANSFERASE YLR126C-RELATED"/>
    <property type="match status" value="1"/>
</dbReference>